<feature type="transmembrane region" description="Helical" evidence="6">
    <location>
        <begin position="181"/>
        <end position="203"/>
    </location>
</feature>
<feature type="transmembrane region" description="Helical" evidence="6">
    <location>
        <begin position="6"/>
        <end position="24"/>
    </location>
</feature>
<dbReference type="STRING" id="420247.Msm_0659"/>
<dbReference type="PATRIC" id="fig|420247.28.peg.656"/>
<dbReference type="RefSeq" id="WP_011954030.1">
    <property type="nucleotide sequence ID" value="NC_009515.1"/>
</dbReference>
<gene>
    <name evidence="7" type="ordered locus">Msm_0659</name>
</gene>
<accession>A5UKY6</accession>
<keyword evidence="5 6" id="KW-0472">Membrane</keyword>
<dbReference type="GeneID" id="78817287"/>
<feature type="transmembrane region" description="Helical" evidence="6">
    <location>
        <begin position="29"/>
        <end position="46"/>
    </location>
</feature>
<dbReference type="EMBL" id="CP000678">
    <property type="protein sequence ID" value="ABQ86864.1"/>
    <property type="molecule type" value="Genomic_DNA"/>
</dbReference>
<keyword evidence="4 6" id="KW-1133">Transmembrane helix</keyword>
<keyword evidence="8" id="KW-1185">Reference proteome</keyword>
<dbReference type="PANTHER" id="PTHR13353:SF5">
    <property type="entry name" value="TRANSMEMBRANE PROTEIN 19"/>
    <property type="match status" value="1"/>
</dbReference>
<dbReference type="AlphaFoldDB" id="A5UKY6"/>
<dbReference type="GO" id="GO:0016020">
    <property type="term" value="C:membrane"/>
    <property type="evidence" value="ECO:0007669"/>
    <property type="project" value="UniProtKB-SubCell"/>
</dbReference>
<dbReference type="InterPro" id="IPR002794">
    <property type="entry name" value="DUF92_TMEM19"/>
</dbReference>
<dbReference type="Proteomes" id="UP000001992">
    <property type="component" value="Chromosome"/>
</dbReference>
<comment type="subcellular location">
    <subcellularLocation>
        <location evidence="1">Membrane</location>
        <topology evidence="1">Multi-pass membrane protein</topology>
    </subcellularLocation>
</comment>
<protein>
    <submittedName>
        <fullName evidence="7">Conserved hypothetical membrane protein Msm_0659</fullName>
    </submittedName>
</protein>
<sequence length="232" mass="24610">MVEKLIMINWGYVLILFLLGFLTYKRKSLDALGSVVMIIMGVIIIFSAGFNWLLLILIFLILSLAATKFSKSYKKSLGEFEGRRTSKNVISNGIVAVMMAAFGGYYLSFVGGFIGAIATATADTLASEIGVLHQPRLITTFKKVEPGTDGAVSVLGTVAGMIGAAIVGICAYLLGIINDSVLAIILAVIPGTLGCFMDSILGAVFERKDLLTNEHVNLIATITGALIGILLV</sequence>
<dbReference type="Pfam" id="PF01940">
    <property type="entry name" value="DUF92"/>
    <property type="match status" value="1"/>
</dbReference>
<proteinExistence type="inferred from homology"/>
<evidence type="ECO:0000256" key="2">
    <source>
        <dbReference type="ARBA" id="ARBA00009012"/>
    </source>
</evidence>
<evidence type="ECO:0000256" key="3">
    <source>
        <dbReference type="ARBA" id="ARBA00022692"/>
    </source>
</evidence>
<feature type="transmembrane region" description="Helical" evidence="6">
    <location>
        <begin position="152"/>
        <end position="175"/>
    </location>
</feature>
<evidence type="ECO:0000313" key="7">
    <source>
        <dbReference type="EMBL" id="ABQ86864.1"/>
    </source>
</evidence>
<dbReference type="BioCyc" id="MSMI420247:GHWZ-671-MONOMER"/>
<comment type="similarity">
    <text evidence="2">Belongs to the TMEM19 family.</text>
</comment>
<evidence type="ECO:0000256" key="4">
    <source>
        <dbReference type="ARBA" id="ARBA00022989"/>
    </source>
</evidence>
<dbReference type="HOGENOM" id="CLU_036918_2_2_2"/>
<evidence type="ECO:0000256" key="6">
    <source>
        <dbReference type="SAM" id="Phobius"/>
    </source>
</evidence>
<dbReference type="KEGG" id="msi:Msm_0659"/>
<feature type="transmembrane region" description="Helical" evidence="6">
    <location>
        <begin position="89"/>
        <end position="107"/>
    </location>
</feature>
<evidence type="ECO:0000313" key="8">
    <source>
        <dbReference type="Proteomes" id="UP000001992"/>
    </source>
</evidence>
<dbReference type="eggNOG" id="arCOG02245">
    <property type="taxonomic scope" value="Archaea"/>
</dbReference>
<name>A5UKY6_METS3</name>
<evidence type="ECO:0000256" key="5">
    <source>
        <dbReference type="ARBA" id="ARBA00023136"/>
    </source>
</evidence>
<evidence type="ECO:0000256" key="1">
    <source>
        <dbReference type="ARBA" id="ARBA00004141"/>
    </source>
</evidence>
<dbReference type="EnsemblBacteria" id="ABQ86864">
    <property type="protein sequence ID" value="ABQ86864"/>
    <property type="gene ID" value="Msm_0659"/>
</dbReference>
<organism evidence="7 8">
    <name type="scientific">Methanobrevibacter smithii (strain ATCC 35061 / DSM 861 / OCM 144 / PS)</name>
    <dbReference type="NCBI Taxonomy" id="420247"/>
    <lineage>
        <taxon>Archaea</taxon>
        <taxon>Methanobacteriati</taxon>
        <taxon>Methanobacteriota</taxon>
        <taxon>Methanomada group</taxon>
        <taxon>Methanobacteria</taxon>
        <taxon>Methanobacteriales</taxon>
        <taxon>Methanobacteriaceae</taxon>
        <taxon>Methanobrevibacter</taxon>
    </lineage>
</organism>
<dbReference type="PANTHER" id="PTHR13353">
    <property type="entry name" value="TRANSMEMBRANE PROTEIN 19"/>
    <property type="match status" value="1"/>
</dbReference>
<keyword evidence="3 6" id="KW-0812">Transmembrane</keyword>
<dbReference type="NCBIfam" id="TIGR00297">
    <property type="entry name" value="TIGR00297 family protein"/>
    <property type="match status" value="1"/>
</dbReference>
<reference evidence="7 8" key="1">
    <citation type="journal article" date="2007" name="Proc. Natl. Acad. Sci. U.S.A.">
        <title>Genomic and metabolic adaptations of Methanobrevibacter smithii to the human gut.</title>
        <authorList>
            <person name="Samuel B.S."/>
            <person name="Hansen E.E."/>
            <person name="Manchester J.K."/>
            <person name="Coutinho P.M."/>
            <person name="Henrissat B."/>
            <person name="Fulton R."/>
            <person name="Latreille P."/>
            <person name="Kim K."/>
            <person name="Wilson R.K."/>
            <person name="Gordon J.I."/>
        </authorList>
    </citation>
    <scope>NUCLEOTIDE SEQUENCE [LARGE SCALE GENOMIC DNA]</scope>
    <source>
        <strain evidence="8">ATCC 35061 / DSM 861 / OCM 144 / PS</strain>
    </source>
</reference>